<dbReference type="GO" id="GO:0006974">
    <property type="term" value="P:DNA damage response"/>
    <property type="evidence" value="ECO:0007669"/>
    <property type="project" value="TreeGrafter"/>
</dbReference>
<gene>
    <name evidence="2" type="ORF">C7I55_21820</name>
</gene>
<keyword evidence="1" id="KW-0732">Signal</keyword>
<feature type="signal peptide" evidence="1">
    <location>
        <begin position="1"/>
        <end position="24"/>
    </location>
</feature>
<evidence type="ECO:0000313" key="2">
    <source>
        <dbReference type="EMBL" id="PSJ37698.1"/>
    </source>
</evidence>
<protein>
    <recommendedName>
        <fullName evidence="4">SIMPL domain-containing protein</fullName>
    </recommendedName>
</protein>
<dbReference type="OrthoDB" id="9813144at2"/>
<dbReference type="InterPro" id="IPR007497">
    <property type="entry name" value="SIMPL/DUF541"/>
</dbReference>
<accession>A0A2P7QIA3</accession>
<organism evidence="2 3">
    <name type="scientific">Allosphingosinicella deserti</name>
    <dbReference type="NCBI Taxonomy" id="2116704"/>
    <lineage>
        <taxon>Bacteria</taxon>
        <taxon>Pseudomonadati</taxon>
        <taxon>Pseudomonadota</taxon>
        <taxon>Alphaproteobacteria</taxon>
        <taxon>Sphingomonadales</taxon>
        <taxon>Sphingomonadaceae</taxon>
        <taxon>Allosphingosinicella</taxon>
    </lineage>
</organism>
<dbReference type="Proteomes" id="UP000241167">
    <property type="component" value="Unassembled WGS sequence"/>
</dbReference>
<comment type="caution">
    <text evidence="2">The sequence shown here is derived from an EMBL/GenBank/DDBJ whole genome shotgun (WGS) entry which is preliminary data.</text>
</comment>
<dbReference type="Pfam" id="PF04402">
    <property type="entry name" value="SIMPL"/>
    <property type="match status" value="1"/>
</dbReference>
<dbReference type="Gene3D" id="3.30.70.2970">
    <property type="entry name" value="Protein of unknown function (DUF541), domain 2"/>
    <property type="match status" value="1"/>
</dbReference>
<proteinExistence type="predicted"/>
<dbReference type="PANTHER" id="PTHR34387">
    <property type="entry name" value="SLR1258 PROTEIN"/>
    <property type="match status" value="1"/>
</dbReference>
<dbReference type="PANTHER" id="PTHR34387:SF1">
    <property type="entry name" value="PERIPLASMIC IMMUNOGENIC PROTEIN"/>
    <property type="match status" value="1"/>
</dbReference>
<evidence type="ECO:0000256" key="1">
    <source>
        <dbReference type="SAM" id="SignalP"/>
    </source>
</evidence>
<dbReference type="InterPro" id="IPR052022">
    <property type="entry name" value="26kDa_periplasmic_antigen"/>
</dbReference>
<evidence type="ECO:0000313" key="3">
    <source>
        <dbReference type="Proteomes" id="UP000241167"/>
    </source>
</evidence>
<dbReference type="Gene3D" id="3.30.110.170">
    <property type="entry name" value="Protein of unknown function (DUF541), domain 1"/>
    <property type="match status" value="1"/>
</dbReference>
<feature type="chain" id="PRO_5015156352" description="SIMPL domain-containing protein" evidence="1">
    <location>
        <begin position="25"/>
        <end position="241"/>
    </location>
</feature>
<keyword evidence="3" id="KW-1185">Reference proteome</keyword>
<dbReference type="EMBL" id="PXYI01000008">
    <property type="protein sequence ID" value="PSJ37698.1"/>
    <property type="molecule type" value="Genomic_DNA"/>
</dbReference>
<evidence type="ECO:0008006" key="4">
    <source>
        <dbReference type="Google" id="ProtNLM"/>
    </source>
</evidence>
<sequence>MRQMMMASALAFATVATTAPIAAAQAQTMMPVQTINGTRLDVVATGEVTRVPDIARISTGVITTATTASAALEQNAVQMRKVRDALRRAGIADNDIQTSSINLYPDYRQDERGGGNPQLIGYRAQNEVTVKFRDIANTGKILDALVAQGANQINGPMLSIDKPEAALDEARTRALANARSRAELYARATGKKVGRIVAISESGGGMPGPVYGRAAMMAESSKIDPGEQSLGVTLNVTFELE</sequence>
<name>A0A2P7QIA3_9SPHN</name>
<dbReference type="AlphaFoldDB" id="A0A2P7QIA3"/>
<dbReference type="RefSeq" id="WP_106515141.1">
    <property type="nucleotide sequence ID" value="NZ_PXYI01000008.1"/>
</dbReference>
<reference evidence="2 3" key="1">
    <citation type="submission" date="2018-03" db="EMBL/GenBank/DDBJ databases">
        <title>The draft genome of Sphingosinicella sp. GL-C-18.</title>
        <authorList>
            <person name="Liu L."/>
            <person name="Li L."/>
            <person name="Liang L."/>
            <person name="Zhang X."/>
            <person name="Wang T."/>
        </authorList>
    </citation>
    <scope>NUCLEOTIDE SEQUENCE [LARGE SCALE GENOMIC DNA]</scope>
    <source>
        <strain evidence="2 3">GL-C-18</strain>
    </source>
</reference>